<dbReference type="Proteomes" id="UP000014500">
    <property type="component" value="Unassembled WGS sequence"/>
</dbReference>
<dbReference type="SUPFAM" id="SSF52047">
    <property type="entry name" value="RNI-like"/>
    <property type="match status" value="1"/>
</dbReference>
<dbReference type="InterPro" id="IPR001611">
    <property type="entry name" value="Leu-rich_rpt"/>
</dbReference>
<evidence type="ECO:0000313" key="3">
    <source>
        <dbReference type="EnsemblMetazoa" id="SMAR004804-PA"/>
    </source>
</evidence>
<dbReference type="InterPro" id="IPR001810">
    <property type="entry name" value="F-box_dom"/>
</dbReference>
<dbReference type="eggNOG" id="KOG1947">
    <property type="taxonomic scope" value="Eukaryota"/>
</dbReference>
<dbReference type="GO" id="GO:0019005">
    <property type="term" value="C:SCF ubiquitin ligase complex"/>
    <property type="evidence" value="ECO:0007669"/>
    <property type="project" value="TreeGrafter"/>
</dbReference>
<evidence type="ECO:0000259" key="2">
    <source>
        <dbReference type="PROSITE" id="PS50181"/>
    </source>
</evidence>
<dbReference type="SMART" id="SM00367">
    <property type="entry name" value="LRR_CC"/>
    <property type="match status" value="9"/>
</dbReference>
<evidence type="ECO:0000313" key="4">
    <source>
        <dbReference type="Proteomes" id="UP000014500"/>
    </source>
</evidence>
<reference evidence="4" key="1">
    <citation type="submission" date="2011-05" db="EMBL/GenBank/DDBJ databases">
        <authorList>
            <person name="Richards S.R."/>
            <person name="Qu J."/>
            <person name="Jiang H."/>
            <person name="Jhangiani S.N."/>
            <person name="Agravi P."/>
            <person name="Goodspeed R."/>
            <person name="Gross S."/>
            <person name="Mandapat C."/>
            <person name="Jackson L."/>
            <person name="Mathew T."/>
            <person name="Pu L."/>
            <person name="Thornton R."/>
            <person name="Saada N."/>
            <person name="Wilczek-Boney K.B."/>
            <person name="Lee S."/>
            <person name="Kovar C."/>
            <person name="Wu Y."/>
            <person name="Scherer S.E."/>
            <person name="Worley K.C."/>
            <person name="Muzny D.M."/>
            <person name="Gibbs R."/>
        </authorList>
    </citation>
    <scope>NUCLEOTIDE SEQUENCE</scope>
    <source>
        <strain evidence="4">Brora</strain>
    </source>
</reference>
<accession>T1IUI0</accession>
<dbReference type="Gene3D" id="3.80.10.10">
    <property type="entry name" value="Ribonuclease Inhibitor"/>
    <property type="match status" value="2"/>
</dbReference>
<dbReference type="Pfam" id="PF24758">
    <property type="entry name" value="LRR_At5g56370"/>
    <property type="match status" value="1"/>
</dbReference>
<dbReference type="EnsemblMetazoa" id="SMAR004804-RA">
    <property type="protein sequence ID" value="SMAR004804-PA"/>
    <property type="gene ID" value="SMAR004804"/>
</dbReference>
<dbReference type="PANTHER" id="PTHR13318">
    <property type="entry name" value="PARTNER OF PAIRED, ISOFORM B-RELATED"/>
    <property type="match status" value="1"/>
</dbReference>
<dbReference type="HOGENOM" id="CLU_039973_0_0_1"/>
<dbReference type="InterPro" id="IPR036047">
    <property type="entry name" value="F-box-like_dom_sf"/>
</dbReference>
<evidence type="ECO:0000256" key="1">
    <source>
        <dbReference type="ARBA" id="ARBA00022786"/>
    </source>
</evidence>
<sequence length="420" mass="48413">MTSLQDRLDRLPAELINKIFSYFAPEELCLSIAPVCKKWHQMVYNTIVWQPLYFNGNNIQTEKVLQILGRTFCVQKLGLKKYEECWKFMFPIINCPFLRSLHLSWCSGINWCVILPLRIHCPLLEELNLEGCKTIDYSAIYQIVQLKKLKKLNLSHCKLIKDNSIVLIANECSHLQELNIDEIEFIYNSSVLTLIEKRKSNLKKLYLDGWYLTDISYEALEHCSNLTDLSVSYALHMLDHGLVAIKNLKFLQHLTIRNGRDLTKASLIKTFQGPNLQNLKRLDLHSCYYFNDEAVEEMTKCCPSLKDLTLDFCFEITDKGLHSIIFGCKYLEVLSLAGLRNITGVCFTHIPICLPKLVSLKLENCPRMDVQKELLNNIVNNKPDLQISTSTFGSIFLEKDSVPVICQFNPECPLCEQKST</sequence>
<proteinExistence type="predicted"/>
<dbReference type="PROSITE" id="PS50181">
    <property type="entry name" value="FBOX"/>
    <property type="match status" value="1"/>
</dbReference>
<dbReference type="InterPro" id="IPR006553">
    <property type="entry name" value="Leu-rich_rpt_Cys-con_subtyp"/>
</dbReference>
<dbReference type="GO" id="GO:0031146">
    <property type="term" value="P:SCF-dependent proteasomal ubiquitin-dependent protein catabolic process"/>
    <property type="evidence" value="ECO:0007669"/>
    <property type="project" value="TreeGrafter"/>
</dbReference>
<dbReference type="AlphaFoldDB" id="T1IUI0"/>
<dbReference type="PhylomeDB" id="T1IUI0"/>
<dbReference type="Pfam" id="PF13516">
    <property type="entry name" value="LRR_6"/>
    <property type="match status" value="1"/>
</dbReference>
<feature type="domain" description="F-box" evidence="2">
    <location>
        <begin position="5"/>
        <end position="52"/>
    </location>
</feature>
<organism evidence="3 4">
    <name type="scientific">Strigamia maritima</name>
    <name type="common">European centipede</name>
    <name type="synonym">Geophilus maritimus</name>
    <dbReference type="NCBI Taxonomy" id="126957"/>
    <lineage>
        <taxon>Eukaryota</taxon>
        <taxon>Metazoa</taxon>
        <taxon>Ecdysozoa</taxon>
        <taxon>Arthropoda</taxon>
        <taxon>Myriapoda</taxon>
        <taxon>Chilopoda</taxon>
        <taxon>Pleurostigmophora</taxon>
        <taxon>Geophilomorpha</taxon>
        <taxon>Linotaeniidae</taxon>
        <taxon>Strigamia</taxon>
    </lineage>
</organism>
<protein>
    <recommendedName>
        <fullName evidence="2">F-box domain-containing protein</fullName>
    </recommendedName>
</protein>
<dbReference type="InterPro" id="IPR032675">
    <property type="entry name" value="LRR_dom_sf"/>
</dbReference>
<dbReference type="EMBL" id="JH431535">
    <property type="status" value="NOT_ANNOTATED_CDS"/>
    <property type="molecule type" value="Genomic_DNA"/>
</dbReference>
<dbReference type="InterPro" id="IPR055411">
    <property type="entry name" value="LRR_FXL15/At3g58940/PEG3-like"/>
</dbReference>
<keyword evidence="1" id="KW-0833">Ubl conjugation pathway</keyword>
<dbReference type="STRING" id="126957.T1IUI0"/>
<reference evidence="3" key="2">
    <citation type="submission" date="2015-02" db="UniProtKB">
        <authorList>
            <consortium name="EnsemblMetazoa"/>
        </authorList>
    </citation>
    <scope>IDENTIFICATION</scope>
</reference>
<keyword evidence="4" id="KW-1185">Reference proteome</keyword>
<dbReference type="Pfam" id="PF12937">
    <property type="entry name" value="F-box-like"/>
    <property type="match status" value="1"/>
</dbReference>
<name>T1IUI0_STRMM</name>
<dbReference type="SUPFAM" id="SSF81383">
    <property type="entry name" value="F-box domain"/>
    <property type="match status" value="1"/>
</dbReference>
<dbReference type="PANTHER" id="PTHR13318:SF95">
    <property type="entry name" value="F-BOX PROTEIN YLR352W"/>
    <property type="match status" value="1"/>
</dbReference>